<evidence type="ECO:0000259" key="12">
    <source>
        <dbReference type="PROSITE" id="PS50112"/>
    </source>
</evidence>
<dbReference type="Proteomes" id="UP000324974">
    <property type="component" value="Chromosome"/>
</dbReference>
<dbReference type="Pfam" id="PF02518">
    <property type="entry name" value="HATPase_c"/>
    <property type="match status" value="1"/>
</dbReference>
<dbReference type="InterPro" id="IPR003018">
    <property type="entry name" value="GAF"/>
</dbReference>
<dbReference type="Gene3D" id="3.30.450.40">
    <property type="match status" value="1"/>
</dbReference>
<dbReference type="InterPro" id="IPR005467">
    <property type="entry name" value="His_kinase_dom"/>
</dbReference>
<dbReference type="RefSeq" id="WP_149109592.1">
    <property type="nucleotide sequence ID" value="NZ_CP042425.1"/>
</dbReference>
<dbReference type="InterPro" id="IPR004358">
    <property type="entry name" value="Sig_transdc_His_kin-like_C"/>
</dbReference>
<dbReference type="EC" id="2.7.13.3" evidence="2"/>
<dbReference type="SUPFAM" id="SSF55874">
    <property type="entry name" value="ATPase domain of HSP90 chaperone/DNA topoisomerase II/histidine kinase"/>
    <property type="match status" value="1"/>
</dbReference>
<evidence type="ECO:0000256" key="6">
    <source>
        <dbReference type="ARBA" id="ARBA00023012"/>
    </source>
</evidence>
<keyword evidence="6" id="KW-0902">Two-component regulatory system</keyword>
<dbReference type="Pfam" id="PF08447">
    <property type="entry name" value="PAS_3"/>
    <property type="match status" value="1"/>
</dbReference>
<evidence type="ECO:0000256" key="9">
    <source>
        <dbReference type="SAM" id="Phobius"/>
    </source>
</evidence>
<evidence type="ECO:0000256" key="5">
    <source>
        <dbReference type="ARBA" id="ARBA00022777"/>
    </source>
</evidence>
<dbReference type="FunFam" id="1.10.287.130:FF:000001">
    <property type="entry name" value="Two-component sensor histidine kinase"/>
    <property type="match status" value="1"/>
</dbReference>
<dbReference type="SMART" id="SM00387">
    <property type="entry name" value="HATPase_c"/>
    <property type="match status" value="1"/>
</dbReference>
<proteinExistence type="predicted"/>
<feature type="domain" description="PAS" evidence="12">
    <location>
        <begin position="86"/>
        <end position="159"/>
    </location>
</feature>
<evidence type="ECO:0000259" key="13">
    <source>
        <dbReference type="PROSITE" id="PS50113"/>
    </source>
</evidence>
<dbReference type="Gene3D" id="3.40.50.2300">
    <property type="match status" value="1"/>
</dbReference>
<dbReference type="CDD" id="cd17580">
    <property type="entry name" value="REC_2_DhkD-like"/>
    <property type="match status" value="1"/>
</dbReference>
<dbReference type="SMART" id="SM00065">
    <property type="entry name" value="GAF"/>
    <property type="match status" value="1"/>
</dbReference>
<reference evidence="15" key="1">
    <citation type="submission" date="2019-08" db="EMBL/GenBank/DDBJ databases">
        <title>Limnoglobus roseus gen. nov., sp. nov., a novel freshwater planctomycete with a giant genome from the family Gemmataceae.</title>
        <authorList>
            <person name="Kulichevskaya I.S."/>
            <person name="Naumoff D.G."/>
            <person name="Miroshnikov K."/>
            <person name="Ivanova A."/>
            <person name="Philippov D.A."/>
            <person name="Hakobyan A."/>
            <person name="Rijpstra I.C."/>
            <person name="Sinninghe Damste J.S."/>
            <person name="Liesack W."/>
            <person name="Dedysh S.N."/>
        </authorList>
    </citation>
    <scope>NUCLEOTIDE SEQUENCE [LARGE SCALE GENOMIC DNA]</scope>
    <source>
        <strain evidence="15">PX52</strain>
    </source>
</reference>
<dbReference type="InterPro" id="IPR029016">
    <property type="entry name" value="GAF-like_dom_sf"/>
</dbReference>
<dbReference type="SMART" id="SM00388">
    <property type="entry name" value="HisKA"/>
    <property type="match status" value="1"/>
</dbReference>
<dbReference type="NCBIfam" id="TIGR00229">
    <property type="entry name" value="sensory_box"/>
    <property type="match status" value="3"/>
</dbReference>
<keyword evidence="9" id="KW-0812">Transmembrane</keyword>
<dbReference type="Pfam" id="PF00072">
    <property type="entry name" value="Response_reg"/>
    <property type="match status" value="1"/>
</dbReference>
<dbReference type="FunFam" id="3.30.450.20:FF:000099">
    <property type="entry name" value="Sensory box sensor histidine kinase"/>
    <property type="match status" value="1"/>
</dbReference>
<dbReference type="FunFam" id="3.30.565.10:FF:000006">
    <property type="entry name" value="Sensor histidine kinase WalK"/>
    <property type="match status" value="1"/>
</dbReference>
<gene>
    <name evidence="14" type="ORF">PX52LOC_01611</name>
</gene>
<evidence type="ECO:0000256" key="3">
    <source>
        <dbReference type="ARBA" id="ARBA00022553"/>
    </source>
</evidence>
<dbReference type="PROSITE" id="PS50113">
    <property type="entry name" value="PAC"/>
    <property type="match status" value="2"/>
</dbReference>
<dbReference type="PANTHER" id="PTHR43547:SF2">
    <property type="entry name" value="HYBRID SIGNAL TRANSDUCTION HISTIDINE KINASE C"/>
    <property type="match status" value="1"/>
</dbReference>
<feature type="domain" description="PAC" evidence="13">
    <location>
        <begin position="418"/>
        <end position="471"/>
    </location>
</feature>
<dbReference type="OrthoDB" id="3272385at2"/>
<keyword evidence="5" id="KW-0418">Kinase</keyword>
<keyword evidence="4" id="KW-0808">Transferase</keyword>
<evidence type="ECO:0000259" key="11">
    <source>
        <dbReference type="PROSITE" id="PS50110"/>
    </source>
</evidence>
<feature type="transmembrane region" description="Helical" evidence="9">
    <location>
        <begin position="50"/>
        <end position="70"/>
    </location>
</feature>
<dbReference type="SMART" id="SM00091">
    <property type="entry name" value="PAS"/>
    <property type="match status" value="3"/>
</dbReference>
<dbReference type="CDD" id="cd00075">
    <property type="entry name" value="HATPase"/>
    <property type="match status" value="1"/>
</dbReference>
<evidence type="ECO:0000259" key="10">
    <source>
        <dbReference type="PROSITE" id="PS50109"/>
    </source>
</evidence>
<keyword evidence="9" id="KW-1133">Transmembrane helix</keyword>
<dbReference type="InterPro" id="IPR011006">
    <property type="entry name" value="CheY-like_superfamily"/>
</dbReference>
<dbReference type="InterPro" id="IPR035965">
    <property type="entry name" value="PAS-like_dom_sf"/>
</dbReference>
<feature type="transmembrane region" description="Helical" evidence="9">
    <location>
        <begin position="9"/>
        <end position="30"/>
    </location>
</feature>
<dbReference type="SUPFAM" id="SSF47384">
    <property type="entry name" value="Homodimeric domain of signal transducing histidine kinase"/>
    <property type="match status" value="1"/>
</dbReference>
<dbReference type="Gene3D" id="1.10.287.130">
    <property type="match status" value="1"/>
</dbReference>
<feature type="domain" description="PAC" evidence="13">
    <location>
        <begin position="164"/>
        <end position="216"/>
    </location>
</feature>
<accession>A0A5C1A913</accession>
<protein>
    <recommendedName>
        <fullName evidence="2">histidine kinase</fullName>
        <ecNumber evidence="2">2.7.13.3</ecNumber>
    </recommendedName>
</protein>
<dbReference type="SMART" id="SM00086">
    <property type="entry name" value="PAC"/>
    <property type="match status" value="3"/>
</dbReference>
<dbReference type="Pfam" id="PF13185">
    <property type="entry name" value="GAF_2"/>
    <property type="match status" value="1"/>
</dbReference>
<dbReference type="CDD" id="cd00130">
    <property type="entry name" value="PAS"/>
    <property type="match status" value="3"/>
</dbReference>
<dbReference type="Pfam" id="PF13426">
    <property type="entry name" value="PAS_9"/>
    <property type="match status" value="1"/>
</dbReference>
<name>A0A5C1A913_9BACT</name>
<evidence type="ECO:0000313" key="15">
    <source>
        <dbReference type="Proteomes" id="UP000324974"/>
    </source>
</evidence>
<evidence type="ECO:0000256" key="8">
    <source>
        <dbReference type="PROSITE-ProRule" id="PRU00169"/>
    </source>
</evidence>
<feature type="domain" description="Response regulatory" evidence="11">
    <location>
        <begin position="897"/>
        <end position="1013"/>
    </location>
</feature>
<sequence length="1023" mass="111824">MIGRFDRGVVIGFGLLVVLLAANSFISYQILQQLNAVERDPGSWQAYRVAATTVATVAGLALLTALGWLFKRLLVTRTRAARLGEQKELIEATLTSIGDAVIATDAAGNVTFLNAVAEQLTGWTASEAIGRPLTTVFRIVNEHTRAAVQNPALRALEQGRMVGLANHTILIAKDGREHPIDDSAAPIHSREGVVSGAVLVFRDIHERKEIEAALRESERRNAAVLRASLDAIITIDAAGRVLAFNPAAELLFGYAAAEAVGRDMGELIVPAAMRDGHRRGMAHFLATGEGPVLNQRLEMPGVRKDGTAVVVELIITKLEGSDPPVFTGFLRDLTAKKRALAEAKLSEERFHQLADAMPQIVWTARADGTNDYYNRQWYAFTGLDADTIDEAWKTVLHPDDLAPCADRWAESIRSGRAYEQEVRLWDRASKSYLWHLVRTVPVRDDAGQVVRWYGTSTNINAQKRSVESARFLAEASSALAQLVDYESTLQTVANLAVPHFADWSVVDVATDAGALRRLAVAHRDPAKIRLAEEMTERYPPDPGAPNGRDQVFRSGQSVLVEEITDEALAKAAKNEDHFGLLLALGLRSYICVPLVAAGRPLGVVTFATAESGRGYTHADLRVAEDLTNRAAIAIENARLYRELRDADRRKDEFLATLAHELRNPLAPIRTGLEVIRLSEGRPDAVEKAHAMMDRQLGQMVRLVDDLLDVSRITRNKLELRKQPCDLATVLQSAVETSRPLIESQGHELTVALPPHPIHLDADATRLAQVFSNLLNNAAKYTEHGGRIAVAAERHGGVVEITVRDNGLGIPGEMLARVFDMFTQVDRTRDHAQGGLGIGLTLVKRLVEMHGGGIEAHSAGPGRGSEFRVRLPVALVALGEGPHGQNSTLREVASDRRRILVVDDNRDSAESLTQLFELLGHDVRQAFDGPAAVAMVERERPELLLLDIGLPKMNGYEVCRRVRELPGGDRIVIVAQTGWGQDDDRRQSEAAGFDSHLVKPIDPAAILTLLKNLRSNGVSDAPTR</sequence>
<dbReference type="InterPro" id="IPR036097">
    <property type="entry name" value="HisK_dim/P_sf"/>
</dbReference>
<dbReference type="Pfam" id="PF00989">
    <property type="entry name" value="PAS"/>
    <property type="match status" value="1"/>
</dbReference>
<dbReference type="KEGG" id="lrs:PX52LOC_01611"/>
<keyword evidence="7 9" id="KW-0472">Membrane</keyword>
<dbReference type="PANTHER" id="PTHR43547">
    <property type="entry name" value="TWO-COMPONENT HISTIDINE KINASE"/>
    <property type="match status" value="1"/>
</dbReference>
<evidence type="ECO:0000256" key="1">
    <source>
        <dbReference type="ARBA" id="ARBA00000085"/>
    </source>
</evidence>
<dbReference type="Gene3D" id="3.30.450.20">
    <property type="entry name" value="PAS domain"/>
    <property type="match status" value="3"/>
</dbReference>
<dbReference type="SMART" id="SM00448">
    <property type="entry name" value="REC"/>
    <property type="match status" value="1"/>
</dbReference>
<dbReference type="SUPFAM" id="SSF52172">
    <property type="entry name" value="CheY-like"/>
    <property type="match status" value="1"/>
</dbReference>
<dbReference type="GO" id="GO:0000155">
    <property type="term" value="F:phosphorelay sensor kinase activity"/>
    <property type="evidence" value="ECO:0007669"/>
    <property type="project" value="InterPro"/>
</dbReference>
<feature type="domain" description="Histidine kinase" evidence="10">
    <location>
        <begin position="656"/>
        <end position="874"/>
    </location>
</feature>
<comment type="catalytic activity">
    <reaction evidence="1">
        <text>ATP + protein L-histidine = ADP + protein N-phospho-L-histidine.</text>
        <dbReference type="EC" id="2.7.13.3"/>
    </reaction>
</comment>
<dbReference type="PRINTS" id="PR00344">
    <property type="entry name" value="BCTRLSENSOR"/>
</dbReference>
<dbReference type="InterPro" id="IPR000700">
    <property type="entry name" value="PAS-assoc_C"/>
</dbReference>
<feature type="domain" description="PAS" evidence="12">
    <location>
        <begin position="217"/>
        <end position="270"/>
    </location>
</feature>
<dbReference type="InterPro" id="IPR001789">
    <property type="entry name" value="Sig_transdc_resp-reg_receiver"/>
</dbReference>
<dbReference type="SUPFAM" id="SSF55781">
    <property type="entry name" value="GAF domain-like"/>
    <property type="match status" value="1"/>
</dbReference>
<dbReference type="GO" id="GO:0006355">
    <property type="term" value="P:regulation of DNA-templated transcription"/>
    <property type="evidence" value="ECO:0007669"/>
    <property type="project" value="InterPro"/>
</dbReference>
<keyword evidence="15" id="KW-1185">Reference proteome</keyword>
<dbReference type="InterPro" id="IPR003594">
    <property type="entry name" value="HATPase_dom"/>
</dbReference>
<dbReference type="InterPro" id="IPR013655">
    <property type="entry name" value="PAS_fold_3"/>
</dbReference>
<dbReference type="InterPro" id="IPR001610">
    <property type="entry name" value="PAC"/>
</dbReference>
<dbReference type="InterPro" id="IPR000014">
    <property type="entry name" value="PAS"/>
</dbReference>
<dbReference type="PROSITE" id="PS50109">
    <property type="entry name" value="HIS_KIN"/>
    <property type="match status" value="1"/>
</dbReference>
<dbReference type="Pfam" id="PF00512">
    <property type="entry name" value="HisKA"/>
    <property type="match status" value="1"/>
</dbReference>
<dbReference type="PROSITE" id="PS50112">
    <property type="entry name" value="PAS"/>
    <property type="match status" value="2"/>
</dbReference>
<dbReference type="SUPFAM" id="SSF55785">
    <property type="entry name" value="PYP-like sensor domain (PAS domain)"/>
    <property type="match status" value="3"/>
</dbReference>
<dbReference type="PROSITE" id="PS50110">
    <property type="entry name" value="RESPONSE_REGULATORY"/>
    <property type="match status" value="1"/>
</dbReference>
<dbReference type="Gene3D" id="3.30.565.10">
    <property type="entry name" value="Histidine kinase-like ATPase, C-terminal domain"/>
    <property type="match status" value="1"/>
</dbReference>
<organism evidence="14 15">
    <name type="scientific">Limnoglobus roseus</name>
    <dbReference type="NCBI Taxonomy" id="2598579"/>
    <lineage>
        <taxon>Bacteria</taxon>
        <taxon>Pseudomonadati</taxon>
        <taxon>Planctomycetota</taxon>
        <taxon>Planctomycetia</taxon>
        <taxon>Gemmatales</taxon>
        <taxon>Gemmataceae</taxon>
        <taxon>Limnoglobus</taxon>
    </lineage>
</organism>
<dbReference type="InterPro" id="IPR013767">
    <property type="entry name" value="PAS_fold"/>
</dbReference>
<dbReference type="InterPro" id="IPR036890">
    <property type="entry name" value="HATPase_C_sf"/>
</dbReference>
<feature type="modified residue" description="4-aspartylphosphate" evidence="8">
    <location>
        <position position="946"/>
    </location>
</feature>
<keyword evidence="3 8" id="KW-0597">Phosphoprotein</keyword>
<dbReference type="EMBL" id="CP042425">
    <property type="protein sequence ID" value="QEL14717.1"/>
    <property type="molecule type" value="Genomic_DNA"/>
</dbReference>
<evidence type="ECO:0000313" key="14">
    <source>
        <dbReference type="EMBL" id="QEL14717.1"/>
    </source>
</evidence>
<dbReference type="CDD" id="cd00082">
    <property type="entry name" value="HisKA"/>
    <property type="match status" value="1"/>
</dbReference>
<evidence type="ECO:0000256" key="2">
    <source>
        <dbReference type="ARBA" id="ARBA00012438"/>
    </source>
</evidence>
<dbReference type="InterPro" id="IPR003661">
    <property type="entry name" value="HisK_dim/P_dom"/>
</dbReference>
<dbReference type="AlphaFoldDB" id="A0A5C1A913"/>
<evidence type="ECO:0000256" key="7">
    <source>
        <dbReference type="ARBA" id="ARBA00023136"/>
    </source>
</evidence>
<evidence type="ECO:0000256" key="4">
    <source>
        <dbReference type="ARBA" id="ARBA00022679"/>
    </source>
</evidence>